<accession>A0A1I0ACY4</accession>
<dbReference type="Proteomes" id="UP000199361">
    <property type="component" value="Unassembled WGS sequence"/>
</dbReference>
<keyword evidence="1" id="KW-0238">DNA-binding</keyword>
<name>A0A1I0ACY4_9ACTN</name>
<dbReference type="Pfam" id="PF06304">
    <property type="entry name" value="DUF1048"/>
    <property type="match status" value="1"/>
</dbReference>
<proteinExistence type="predicted"/>
<dbReference type="OrthoDB" id="8083683at2"/>
<reference evidence="1 2" key="1">
    <citation type="submission" date="2016-10" db="EMBL/GenBank/DDBJ databases">
        <authorList>
            <person name="de Groot N.N."/>
        </authorList>
    </citation>
    <scope>NUCLEOTIDE SEQUENCE [LARGE SCALE GENOMIC DNA]</scope>
    <source>
        <strain evidence="1 2">CGMCC 4.5598</strain>
    </source>
</reference>
<keyword evidence="2" id="KW-1185">Reference proteome</keyword>
<evidence type="ECO:0000313" key="1">
    <source>
        <dbReference type="EMBL" id="SES92065.1"/>
    </source>
</evidence>
<dbReference type="AlphaFoldDB" id="A0A1I0ACY4"/>
<dbReference type="SUPFAM" id="SSF158560">
    <property type="entry name" value="BH3980-like"/>
    <property type="match status" value="1"/>
</dbReference>
<dbReference type="GO" id="GO:0003677">
    <property type="term" value="F:DNA binding"/>
    <property type="evidence" value="ECO:0007669"/>
    <property type="project" value="UniProtKB-KW"/>
</dbReference>
<evidence type="ECO:0000313" key="2">
    <source>
        <dbReference type="Proteomes" id="UP000199361"/>
    </source>
</evidence>
<sequence length="138" mass="15776">MTAESGEPKSRYLHYLEILTGSLDEKKRWRQYKARVKQLPDNYRVAVEAMERYLMHFGPADGAGAMTMYEDLADLFEQGAADGTPIRDLFGDDPIEFAEAFMANYPLGQYRARERARFTSAVARAAGDDTPRRDRTDR</sequence>
<dbReference type="STRING" id="568860.SAMN05421811_101753"/>
<organism evidence="1 2">
    <name type="scientific">Nonomuraea wenchangensis</name>
    <dbReference type="NCBI Taxonomy" id="568860"/>
    <lineage>
        <taxon>Bacteria</taxon>
        <taxon>Bacillati</taxon>
        <taxon>Actinomycetota</taxon>
        <taxon>Actinomycetes</taxon>
        <taxon>Streptosporangiales</taxon>
        <taxon>Streptosporangiaceae</taxon>
        <taxon>Nonomuraea</taxon>
    </lineage>
</organism>
<dbReference type="InterPro" id="IPR008316">
    <property type="entry name" value="UCP029876"/>
</dbReference>
<dbReference type="EMBL" id="FOHX01000001">
    <property type="protein sequence ID" value="SES92065.1"/>
    <property type="molecule type" value="Genomic_DNA"/>
</dbReference>
<protein>
    <submittedName>
        <fullName evidence="1">DNA-binding ferritin-like protein (Dps family)</fullName>
    </submittedName>
</protein>
<dbReference type="RefSeq" id="WP_091076772.1">
    <property type="nucleotide sequence ID" value="NZ_FOHX01000001.1"/>
</dbReference>
<dbReference type="Gene3D" id="1.10.1900.10">
    <property type="entry name" value="c-terminal domain of poly(a) binding protein"/>
    <property type="match status" value="1"/>
</dbReference>
<gene>
    <name evidence="1" type="ORF">SAMN05421811_101753</name>
</gene>